<accession>A0AAW4KZZ6</accession>
<dbReference type="InterPro" id="IPR029063">
    <property type="entry name" value="SAM-dependent_MTases_sf"/>
</dbReference>
<dbReference type="InterPro" id="IPR038718">
    <property type="entry name" value="SNF2-like_sf"/>
</dbReference>
<dbReference type="Pfam" id="PF19587">
    <property type="entry name" value="DUF6094"/>
    <property type="match status" value="1"/>
</dbReference>
<proteinExistence type="predicted"/>
<comment type="caution">
    <text evidence="2">The sequence shown here is derived from an EMBL/GenBank/DDBJ whole genome shotgun (WGS) entry which is preliminary data.</text>
</comment>
<dbReference type="InterPro" id="IPR027417">
    <property type="entry name" value="P-loop_NTPase"/>
</dbReference>
<protein>
    <submittedName>
        <fullName evidence="2">DEAD/DEAH box helicase family protein</fullName>
    </submittedName>
</protein>
<dbReference type="GO" id="GO:0005524">
    <property type="term" value="F:ATP binding"/>
    <property type="evidence" value="ECO:0007669"/>
    <property type="project" value="InterPro"/>
</dbReference>
<dbReference type="InterPro" id="IPR006935">
    <property type="entry name" value="Helicase/UvrB_N"/>
</dbReference>
<keyword evidence="2" id="KW-0347">Helicase</keyword>
<dbReference type="EMBL" id="JAHCVJ010000001">
    <property type="protein sequence ID" value="MBT0663120.1"/>
    <property type="molecule type" value="Genomic_DNA"/>
</dbReference>
<feature type="domain" description="Helicase ATP-binding" evidence="1">
    <location>
        <begin position="581"/>
        <end position="675"/>
    </location>
</feature>
<keyword evidence="3" id="KW-1185">Reference proteome</keyword>
<dbReference type="GO" id="GO:0008168">
    <property type="term" value="F:methyltransferase activity"/>
    <property type="evidence" value="ECO:0007669"/>
    <property type="project" value="InterPro"/>
</dbReference>
<dbReference type="Gene3D" id="3.40.50.150">
    <property type="entry name" value="Vaccinia Virus protein VP39"/>
    <property type="match status" value="1"/>
</dbReference>
<dbReference type="PRINTS" id="PR00507">
    <property type="entry name" value="N12N6MTFRASE"/>
</dbReference>
<dbReference type="InterPro" id="IPR002052">
    <property type="entry name" value="DNA_methylase_N6_adenine_CS"/>
</dbReference>
<dbReference type="Proteomes" id="UP000811899">
    <property type="component" value="Unassembled WGS sequence"/>
</dbReference>
<dbReference type="GO" id="GO:0032259">
    <property type="term" value="P:methylation"/>
    <property type="evidence" value="ECO:0007669"/>
    <property type="project" value="InterPro"/>
</dbReference>
<dbReference type="Pfam" id="PF04851">
    <property type="entry name" value="ResIII"/>
    <property type="match status" value="1"/>
</dbReference>
<dbReference type="AlphaFoldDB" id="A0AAW4KZZ6"/>
<keyword evidence="2" id="KW-0547">Nucleotide-binding</keyword>
<reference evidence="2 3" key="1">
    <citation type="submission" date="2021-05" db="EMBL/GenBank/DDBJ databases">
        <title>The draft genome of Geobacter pelophilus DSM 12255.</title>
        <authorList>
            <person name="Xu Z."/>
            <person name="Masuda Y."/>
            <person name="Itoh H."/>
            <person name="Senoo K."/>
        </authorList>
    </citation>
    <scope>NUCLEOTIDE SEQUENCE [LARGE SCALE GENOMIC DNA]</scope>
    <source>
        <strain evidence="2 3">DSM 12255</strain>
    </source>
</reference>
<dbReference type="SUPFAM" id="SSF53335">
    <property type="entry name" value="S-adenosyl-L-methionine-dependent methyltransferases"/>
    <property type="match status" value="1"/>
</dbReference>
<evidence type="ECO:0000259" key="1">
    <source>
        <dbReference type="PROSITE" id="PS51192"/>
    </source>
</evidence>
<dbReference type="InterPro" id="IPR046076">
    <property type="entry name" value="DUF6094"/>
</dbReference>
<keyword evidence="2" id="KW-0378">Hydrolase</keyword>
<evidence type="ECO:0000313" key="2">
    <source>
        <dbReference type="EMBL" id="MBT0663120.1"/>
    </source>
</evidence>
<dbReference type="Gene3D" id="3.40.50.300">
    <property type="entry name" value="P-loop containing nucleotide triphosphate hydrolases"/>
    <property type="match status" value="2"/>
</dbReference>
<dbReference type="InterPro" id="IPR014001">
    <property type="entry name" value="Helicase_ATP-bd"/>
</dbReference>
<keyword evidence="2" id="KW-0067">ATP-binding</keyword>
<sequence>MELTTTINSSFSRTRGNELNKGYYPTFPSDVQTVLRILEPSFGWKSRRYNALKTISVLDPCAGEGEFLTTVTRWLKRRFAASNGSPHEILSYAVELDAGRFARIHGTTQKLNSSFFDVELSGKFNLILLNPPYNKAAGNELVTWMKKTAPLLAYEGVMVLIIPEYELKGRLLDIIQGTFPFAYAFQSEEYARFKQVVVFLAKNQDNSGEYYRQYARFQSWPVANLGDGAVRVKYTVPGKRQTLSLGGSNGSNRPLMTARDLSELYRECEERLDKAAVMVLDRQYPSSYDNSIQPVSTLRTAHAVQLAAMNSQIESVTINGDFFLAKFMVITKTETFKDPENNCETMVCKPTVEAFLMDRHGYVQPAREHGFDYYELNSRLSSVLLQKLSRLYQPLHEIGQDETYLVDELQEIGLLPPQREAVKAVIKAYRSGRRGIGIRANTGTGKTWMAKAVKYLTEAKRTVMVSEPQLIPQLAKEYANEGFNVHVIDSWEALKEFSATRPHGLYLIAYTRLRMHPKYRLCIKSRKTIVKKNGHSSVEYTEVCPSCRSALSEKIRKGDKPKCSDCGEPLFTYIPENDRPVMTYRRWISEIENNGTATEARTHNKQLPYIRLLKRIPFDLAIFDEAHNAANLMSNQGTAFIRLAATAKKVLALTATVTNGMAKSIYNILWGLNPMQMRSAGWEMKSATDFQTKYGAFKTVRKTDEKNRHRESERVTTYDTAGISPAALIFTIPNFVNVDSDDFDDLPPVEREVIKCQAHALVETCHRSIENIIDKADLPPEDLLAAAAVRNAAFLRVSDTFRHFNDELKLRDIPLGTLHRLSLPDGELLLEKEEKLIGIAQGVIDRGERLLVYTGNTQKIDMRPVLKRILRDNVQGASIEILPDSVGPEKLVGWFEQVTAQVVVVSFHRVATGLNLSQFNNLVWYDYTSNTRLAEQGDGRIRRVNTADIHRAQFGEVRPVRYWYLTSSEVQALQLAYTLEKRMVAKLAEGETPDIDPAECSSSQSFSSLMTKALKEGNFNYTDPSSLLKKMTQHENARVRGDNKGEAPIKSNIIHLPITRPEPAPVPPSIAVIHCEDGREVTRDLPFGMYQTLLDAGALEFTLFGVYVRNPAPRRKYA</sequence>
<name>A0AAW4KZZ6_9BACT</name>
<dbReference type="PROSITE" id="PS00092">
    <property type="entry name" value="N6_MTASE"/>
    <property type="match status" value="1"/>
</dbReference>
<dbReference type="PROSITE" id="PS51192">
    <property type="entry name" value="HELICASE_ATP_BIND_1"/>
    <property type="match status" value="1"/>
</dbReference>
<gene>
    <name evidence="2" type="ORF">KI809_02300</name>
</gene>
<organism evidence="2 3">
    <name type="scientific">Geoanaerobacter pelophilus</name>
    <dbReference type="NCBI Taxonomy" id="60036"/>
    <lineage>
        <taxon>Bacteria</taxon>
        <taxon>Pseudomonadati</taxon>
        <taxon>Thermodesulfobacteriota</taxon>
        <taxon>Desulfuromonadia</taxon>
        <taxon>Geobacterales</taxon>
        <taxon>Geobacteraceae</taxon>
        <taxon>Geoanaerobacter</taxon>
    </lineage>
</organism>
<dbReference type="RefSeq" id="WP_214169890.1">
    <property type="nucleotide sequence ID" value="NZ_JAHCVJ010000001.1"/>
</dbReference>
<dbReference type="GO" id="GO:0004386">
    <property type="term" value="F:helicase activity"/>
    <property type="evidence" value="ECO:0007669"/>
    <property type="project" value="UniProtKB-KW"/>
</dbReference>
<evidence type="ECO:0000313" key="3">
    <source>
        <dbReference type="Proteomes" id="UP000811899"/>
    </source>
</evidence>
<dbReference type="GO" id="GO:0016787">
    <property type="term" value="F:hydrolase activity"/>
    <property type="evidence" value="ECO:0007669"/>
    <property type="project" value="InterPro"/>
</dbReference>
<dbReference type="SUPFAM" id="SSF52540">
    <property type="entry name" value="P-loop containing nucleoside triphosphate hydrolases"/>
    <property type="match status" value="2"/>
</dbReference>
<dbReference type="Gene3D" id="3.40.50.10810">
    <property type="entry name" value="Tandem AAA-ATPase domain"/>
    <property type="match status" value="1"/>
</dbReference>
<dbReference type="GO" id="GO:0003677">
    <property type="term" value="F:DNA binding"/>
    <property type="evidence" value="ECO:0007669"/>
    <property type="project" value="InterPro"/>
</dbReference>